<sequence length="81" mass="9214">TTIYFFSPSTSHHLPNTSFHLPPPSSTILYHSPHSTNFIHLPPPSIRNHPISLHYLKYHQKPPHKPYALPPTPTALHLIPT</sequence>
<dbReference type="Proteomes" id="UP000291084">
    <property type="component" value="Chromosome 1"/>
</dbReference>
<organism evidence="1 2">
    <name type="scientific">Vigna angularis var. angularis</name>
    <dbReference type="NCBI Taxonomy" id="157739"/>
    <lineage>
        <taxon>Eukaryota</taxon>
        <taxon>Viridiplantae</taxon>
        <taxon>Streptophyta</taxon>
        <taxon>Embryophyta</taxon>
        <taxon>Tracheophyta</taxon>
        <taxon>Spermatophyta</taxon>
        <taxon>Magnoliopsida</taxon>
        <taxon>eudicotyledons</taxon>
        <taxon>Gunneridae</taxon>
        <taxon>Pentapetalae</taxon>
        <taxon>rosids</taxon>
        <taxon>fabids</taxon>
        <taxon>Fabales</taxon>
        <taxon>Fabaceae</taxon>
        <taxon>Papilionoideae</taxon>
        <taxon>50 kb inversion clade</taxon>
        <taxon>NPAAA clade</taxon>
        <taxon>indigoferoid/millettioid clade</taxon>
        <taxon>Phaseoleae</taxon>
        <taxon>Vigna</taxon>
    </lineage>
</organism>
<name>A0A0S3R0F0_PHAAN</name>
<dbReference type="AlphaFoldDB" id="A0A0S3R0F0"/>
<gene>
    <name evidence="1" type="primary">Vigan.01G165500</name>
    <name evidence="1" type="ORF">VIGAN_01165500</name>
</gene>
<dbReference type="EMBL" id="AP015034">
    <property type="protein sequence ID" value="BAT74064.1"/>
    <property type="molecule type" value="Genomic_DNA"/>
</dbReference>
<evidence type="ECO:0000313" key="1">
    <source>
        <dbReference type="EMBL" id="BAT74064.1"/>
    </source>
</evidence>
<reference evidence="1 2" key="1">
    <citation type="journal article" date="2015" name="Sci. Rep.">
        <title>The power of single molecule real-time sequencing technology in the de novo assembly of a eukaryotic genome.</title>
        <authorList>
            <person name="Sakai H."/>
            <person name="Naito K."/>
            <person name="Ogiso-Tanaka E."/>
            <person name="Takahashi Y."/>
            <person name="Iseki K."/>
            <person name="Muto C."/>
            <person name="Satou K."/>
            <person name="Teruya K."/>
            <person name="Shiroma A."/>
            <person name="Shimoji M."/>
            <person name="Hirano T."/>
            <person name="Itoh T."/>
            <person name="Kaga A."/>
            <person name="Tomooka N."/>
        </authorList>
    </citation>
    <scope>NUCLEOTIDE SEQUENCE [LARGE SCALE GENOMIC DNA]</scope>
    <source>
        <strain evidence="2">cv. Shumari</strain>
    </source>
</reference>
<feature type="non-terminal residue" evidence="1">
    <location>
        <position position="1"/>
    </location>
</feature>
<accession>A0A0S3R0F0</accession>
<proteinExistence type="predicted"/>
<evidence type="ECO:0000313" key="2">
    <source>
        <dbReference type="Proteomes" id="UP000291084"/>
    </source>
</evidence>
<protein>
    <submittedName>
        <fullName evidence="1">Uncharacterized protein</fullName>
    </submittedName>
</protein>
<keyword evidence="2" id="KW-1185">Reference proteome</keyword>